<dbReference type="EMBL" id="LFWU01000093">
    <property type="protein sequence ID" value="KON31694.1"/>
    <property type="molecule type" value="Genomic_DNA"/>
</dbReference>
<sequence length="179" mass="20332">MFKNVSILKTNENNAVQKEYFVQCEGKDVCVKANRDYTKTHMWLKNTAEGHQKIGVTDYAQQHLREKVGLVEIFKNTTVGEEVEVGEVFGTIYARPCANLDEMRCEYVAFDLIAPISGKIIEINQLIMETPDLINASPYDDGWIVTVDPKNLGDLSQLITANAYKKLLEKEEKSPFRVL</sequence>
<dbReference type="GO" id="GO:0005737">
    <property type="term" value="C:cytoplasm"/>
    <property type="evidence" value="ECO:0007669"/>
    <property type="project" value="TreeGrafter"/>
</dbReference>
<dbReference type="CDD" id="cd06848">
    <property type="entry name" value="GCS_H"/>
    <property type="match status" value="1"/>
</dbReference>
<organism evidence="1 2">
    <name type="scientific">miscellaneous Crenarchaeota group-1 archaeon SG8-32-1</name>
    <dbReference type="NCBI Taxonomy" id="1685124"/>
    <lineage>
        <taxon>Archaea</taxon>
        <taxon>Candidatus Bathyarchaeota</taxon>
        <taxon>MCG-1</taxon>
    </lineage>
</organism>
<dbReference type="GO" id="GO:0005960">
    <property type="term" value="C:glycine cleavage complex"/>
    <property type="evidence" value="ECO:0007669"/>
    <property type="project" value="InterPro"/>
</dbReference>
<evidence type="ECO:0000313" key="1">
    <source>
        <dbReference type="EMBL" id="KON31694.1"/>
    </source>
</evidence>
<name>A0A0M0BTB8_9ARCH</name>
<accession>A0A0M0BTB8</accession>
<dbReference type="AlphaFoldDB" id="A0A0M0BTB8"/>
<dbReference type="PANTHER" id="PTHR11715:SF3">
    <property type="entry name" value="GLYCINE CLEAVAGE SYSTEM H PROTEIN-RELATED"/>
    <property type="match status" value="1"/>
</dbReference>
<protein>
    <recommendedName>
        <fullName evidence="3">Lipoyl-binding domain-containing protein</fullName>
    </recommendedName>
</protein>
<comment type="caution">
    <text evidence="1">The sequence shown here is derived from an EMBL/GenBank/DDBJ whole genome shotgun (WGS) entry which is preliminary data.</text>
</comment>
<evidence type="ECO:0000313" key="2">
    <source>
        <dbReference type="Proteomes" id="UP000037237"/>
    </source>
</evidence>
<dbReference type="Gene3D" id="2.40.50.100">
    <property type="match status" value="1"/>
</dbReference>
<dbReference type="PANTHER" id="PTHR11715">
    <property type="entry name" value="GLYCINE CLEAVAGE SYSTEM H PROTEIN"/>
    <property type="match status" value="1"/>
</dbReference>
<dbReference type="GO" id="GO:0009249">
    <property type="term" value="P:protein lipoylation"/>
    <property type="evidence" value="ECO:0007669"/>
    <property type="project" value="TreeGrafter"/>
</dbReference>
<dbReference type="InterPro" id="IPR002930">
    <property type="entry name" value="GCV_H"/>
</dbReference>
<dbReference type="Proteomes" id="UP000037237">
    <property type="component" value="Unassembled WGS sequence"/>
</dbReference>
<dbReference type="InterPro" id="IPR033753">
    <property type="entry name" value="GCV_H/Fam206"/>
</dbReference>
<dbReference type="InterPro" id="IPR011053">
    <property type="entry name" value="Single_hybrid_motif"/>
</dbReference>
<proteinExistence type="predicted"/>
<dbReference type="GO" id="GO:0019464">
    <property type="term" value="P:glycine decarboxylation via glycine cleavage system"/>
    <property type="evidence" value="ECO:0007669"/>
    <property type="project" value="InterPro"/>
</dbReference>
<dbReference type="SUPFAM" id="SSF51230">
    <property type="entry name" value="Single hybrid motif"/>
    <property type="match status" value="1"/>
</dbReference>
<reference evidence="1 2" key="1">
    <citation type="submission" date="2015-06" db="EMBL/GenBank/DDBJ databases">
        <title>New insights into the roles of widespread benthic archaea in carbon and nitrogen cycling.</title>
        <authorList>
            <person name="Lazar C.S."/>
            <person name="Baker B.J."/>
            <person name="Seitz K.W."/>
            <person name="Hyde A.S."/>
            <person name="Dick G.J."/>
            <person name="Hinrichs K.-U."/>
            <person name="Teske A.P."/>
        </authorList>
    </citation>
    <scope>NUCLEOTIDE SEQUENCE [LARGE SCALE GENOMIC DNA]</scope>
    <source>
        <strain evidence="1">SG8-32-1</strain>
    </source>
</reference>
<dbReference type="Pfam" id="PF01597">
    <property type="entry name" value="GCV_H"/>
    <property type="match status" value="1"/>
</dbReference>
<gene>
    <name evidence="1" type="ORF">AC477_03965</name>
</gene>
<evidence type="ECO:0008006" key="3">
    <source>
        <dbReference type="Google" id="ProtNLM"/>
    </source>
</evidence>